<evidence type="ECO:0000313" key="4">
    <source>
        <dbReference type="Proteomes" id="UP000001070"/>
    </source>
</evidence>
<evidence type="ECO:0000313" key="3">
    <source>
        <dbReference type="EMBL" id="EDV96551.1"/>
    </source>
</evidence>
<organism evidence="4">
    <name type="scientific">Drosophila grimshawi</name>
    <name type="common">Hawaiian fruit fly</name>
    <name type="synonym">Idiomyia grimshawi</name>
    <dbReference type="NCBI Taxonomy" id="7222"/>
    <lineage>
        <taxon>Eukaryota</taxon>
        <taxon>Metazoa</taxon>
        <taxon>Ecdysozoa</taxon>
        <taxon>Arthropoda</taxon>
        <taxon>Hexapoda</taxon>
        <taxon>Insecta</taxon>
        <taxon>Pterygota</taxon>
        <taxon>Neoptera</taxon>
        <taxon>Endopterygota</taxon>
        <taxon>Diptera</taxon>
        <taxon>Brachycera</taxon>
        <taxon>Muscomorpha</taxon>
        <taxon>Ephydroidea</taxon>
        <taxon>Drosophilidae</taxon>
        <taxon>Drosophila</taxon>
        <taxon>Hawaiian Drosophila</taxon>
    </lineage>
</organism>
<feature type="compositionally biased region" description="Low complexity" evidence="1">
    <location>
        <begin position="151"/>
        <end position="179"/>
    </location>
</feature>
<dbReference type="PhylomeDB" id="B4IYA1"/>
<dbReference type="GO" id="GO:0005737">
    <property type="term" value="C:cytoplasm"/>
    <property type="evidence" value="ECO:0007669"/>
    <property type="project" value="UniProtKB-ARBA"/>
</dbReference>
<sequence>MQISRSLSEVEQQDLDGWLIAKDIQLNHRTLRKLSDVVNMALLFKNNLNGKLVDMRNYTSHGNSELKIHNWETFNLKVLRRTGLILRRPALVQLATGNLDAIKSLLHHLMCIQRDSLQLGSRSQSTPLKRQLVCNKAEEVVKLEGAEEKPTPQQSQMERQTQTETEMTESQTQTDIEPEAAAAVAVVKANEKKMADDIQKVLHLEDVIQKKD</sequence>
<feature type="region of interest" description="Disordered" evidence="1">
    <location>
        <begin position="143"/>
        <end position="179"/>
    </location>
</feature>
<dbReference type="InterPro" id="IPR036872">
    <property type="entry name" value="CH_dom_sf"/>
</dbReference>
<proteinExistence type="predicted"/>
<dbReference type="Proteomes" id="UP000001070">
    <property type="component" value="Unassembled WGS sequence"/>
</dbReference>
<evidence type="ECO:0000259" key="2">
    <source>
        <dbReference type="Pfam" id="PF06294"/>
    </source>
</evidence>
<accession>B4IYA1</accession>
<evidence type="ECO:0000256" key="1">
    <source>
        <dbReference type="SAM" id="MobiDB-lite"/>
    </source>
</evidence>
<dbReference type="Pfam" id="PF06294">
    <property type="entry name" value="CH_2"/>
    <property type="match status" value="1"/>
</dbReference>
<keyword evidence="4" id="KW-1185">Reference proteome</keyword>
<dbReference type="Gene3D" id="1.10.418.10">
    <property type="entry name" value="Calponin-like domain"/>
    <property type="match status" value="1"/>
</dbReference>
<feature type="domain" description="CH-like" evidence="2">
    <location>
        <begin position="17"/>
        <end position="110"/>
    </location>
</feature>
<dbReference type="HOGENOM" id="CLU_084311_1_0_1"/>
<dbReference type="AlphaFoldDB" id="B4IYA1"/>
<gene>
    <name evidence="3" type="primary">Dgri\GH16317</name>
    <name evidence="3" type="ORF">Dgri_GH16317</name>
</gene>
<protein>
    <submittedName>
        <fullName evidence="3">GH16317</fullName>
    </submittedName>
</protein>
<name>B4IYA1_DROGR</name>
<dbReference type="EMBL" id="CH916366">
    <property type="protein sequence ID" value="EDV96551.1"/>
    <property type="molecule type" value="Genomic_DNA"/>
</dbReference>
<dbReference type="eggNOG" id="ENOG502S497">
    <property type="taxonomic scope" value="Eukaryota"/>
</dbReference>
<reference evidence="3 4" key="1">
    <citation type="journal article" date="2007" name="Nature">
        <title>Evolution of genes and genomes on the Drosophila phylogeny.</title>
        <authorList>
            <consortium name="Drosophila 12 Genomes Consortium"/>
            <person name="Clark A.G."/>
            <person name="Eisen M.B."/>
            <person name="Smith D.R."/>
            <person name="Bergman C.M."/>
            <person name="Oliver B."/>
            <person name="Markow T.A."/>
            <person name="Kaufman T.C."/>
            <person name="Kellis M."/>
            <person name="Gelbart W."/>
            <person name="Iyer V.N."/>
            <person name="Pollard D.A."/>
            <person name="Sackton T.B."/>
            <person name="Larracuente A.M."/>
            <person name="Singh N.D."/>
            <person name="Abad J.P."/>
            <person name="Abt D.N."/>
            <person name="Adryan B."/>
            <person name="Aguade M."/>
            <person name="Akashi H."/>
            <person name="Anderson W.W."/>
            <person name="Aquadro C.F."/>
            <person name="Ardell D.H."/>
            <person name="Arguello R."/>
            <person name="Artieri C.G."/>
            <person name="Barbash D.A."/>
            <person name="Barker D."/>
            <person name="Barsanti P."/>
            <person name="Batterham P."/>
            <person name="Batzoglou S."/>
            <person name="Begun D."/>
            <person name="Bhutkar A."/>
            <person name="Blanco E."/>
            <person name="Bosak S.A."/>
            <person name="Bradley R.K."/>
            <person name="Brand A.D."/>
            <person name="Brent M.R."/>
            <person name="Brooks A.N."/>
            <person name="Brown R.H."/>
            <person name="Butlin R.K."/>
            <person name="Caggese C."/>
            <person name="Calvi B.R."/>
            <person name="Bernardo de Carvalho A."/>
            <person name="Caspi A."/>
            <person name="Castrezana S."/>
            <person name="Celniker S.E."/>
            <person name="Chang J.L."/>
            <person name="Chapple C."/>
            <person name="Chatterji S."/>
            <person name="Chinwalla A."/>
            <person name="Civetta A."/>
            <person name="Clifton S.W."/>
            <person name="Comeron J.M."/>
            <person name="Costello J.C."/>
            <person name="Coyne J.A."/>
            <person name="Daub J."/>
            <person name="David R.G."/>
            <person name="Delcher A.L."/>
            <person name="Delehaunty K."/>
            <person name="Do C.B."/>
            <person name="Ebling H."/>
            <person name="Edwards K."/>
            <person name="Eickbush T."/>
            <person name="Evans J.D."/>
            <person name="Filipski A."/>
            <person name="Findeiss S."/>
            <person name="Freyhult E."/>
            <person name="Fulton L."/>
            <person name="Fulton R."/>
            <person name="Garcia A.C."/>
            <person name="Gardiner A."/>
            <person name="Garfield D.A."/>
            <person name="Garvin B.E."/>
            <person name="Gibson G."/>
            <person name="Gilbert D."/>
            <person name="Gnerre S."/>
            <person name="Godfrey J."/>
            <person name="Good R."/>
            <person name="Gotea V."/>
            <person name="Gravely B."/>
            <person name="Greenberg A.J."/>
            <person name="Griffiths-Jones S."/>
            <person name="Gross S."/>
            <person name="Guigo R."/>
            <person name="Gustafson E.A."/>
            <person name="Haerty W."/>
            <person name="Hahn M.W."/>
            <person name="Halligan D.L."/>
            <person name="Halpern A.L."/>
            <person name="Halter G.M."/>
            <person name="Han M.V."/>
            <person name="Heger A."/>
            <person name="Hillier L."/>
            <person name="Hinrichs A.S."/>
            <person name="Holmes I."/>
            <person name="Hoskins R.A."/>
            <person name="Hubisz M.J."/>
            <person name="Hultmark D."/>
            <person name="Huntley M.A."/>
            <person name="Jaffe D.B."/>
            <person name="Jagadeeshan S."/>
            <person name="Jeck W.R."/>
            <person name="Johnson J."/>
            <person name="Jones C.D."/>
            <person name="Jordan W.C."/>
            <person name="Karpen G.H."/>
            <person name="Kataoka E."/>
            <person name="Keightley P.D."/>
            <person name="Kheradpour P."/>
            <person name="Kirkness E.F."/>
            <person name="Koerich L.B."/>
            <person name="Kristiansen K."/>
            <person name="Kudrna D."/>
            <person name="Kulathinal R.J."/>
            <person name="Kumar S."/>
            <person name="Kwok R."/>
            <person name="Lander E."/>
            <person name="Langley C.H."/>
            <person name="Lapoint R."/>
            <person name="Lazzaro B.P."/>
            <person name="Lee S.J."/>
            <person name="Levesque L."/>
            <person name="Li R."/>
            <person name="Lin C.F."/>
            <person name="Lin M.F."/>
            <person name="Lindblad-Toh K."/>
            <person name="Llopart A."/>
            <person name="Long M."/>
            <person name="Low L."/>
            <person name="Lozovsky E."/>
            <person name="Lu J."/>
            <person name="Luo M."/>
            <person name="Machado C.A."/>
            <person name="Makalowski W."/>
            <person name="Marzo M."/>
            <person name="Matsuda M."/>
            <person name="Matzkin L."/>
            <person name="McAllister B."/>
            <person name="McBride C.S."/>
            <person name="McKernan B."/>
            <person name="McKernan K."/>
            <person name="Mendez-Lago M."/>
            <person name="Minx P."/>
            <person name="Mollenhauer M.U."/>
            <person name="Montooth K."/>
            <person name="Mount S.M."/>
            <person name="Mu X."/>
            <person name="Myers E."/>
            <person name="Negre B."/>
            <person name="Newfeld S."/>
            <person name="Nielsen R."/>
            <person name="Noor M.A."/>
            <person name="O'Grady P."/>
            <person name="Pachter L."/>
            <person name="Papaceit M."/>
            <person name="Parisi M.J."/>
            <person name="Parisi M."/>
            <person name="Parts L."/>
            <person name="Pedersen J.S."/>
            <person name="Pesole G."/>
            <person name="Phillippy A.M."/>
            <person name="Ponting C.P."/>
            <person name="Pop M."/>
            <person name="Porcelli D."/>
            <person name="Powell J.R."/>
            <person name="Prohaska S."/>
            <person name="Pruitt K."/>
            <person name="Puig M."/>
            <person name="Quesneville H."/>
            <person name="Ram K.R."/>
            <person name="Rand D."/>
            <person name="Rasmussen M.D."/>
            <person name="Reed L.K."/>
            <person name="Reenan R."/>
            <person name="Reily A."/>
            <person name="Remington K.A."/>
            <person name="Rieger T.T."/>
            <person name="Ritchie M.G."/>
            <person name="Robin C."/>
            <person name="Rogers Y.H."/>
            <person name="Rohde C."/>
            <person name="Rozas J."/>
            <person name="Rubenfield M.J."/>
            <person name="Ruiz A."/>
            <person name="Russo S."/>
            <person name="Salzberg S.L."/>
            <person name="Sanchez-Gracia A."/>
            <person name="Saranga D.J."/>
            <person name="Sato H."/>
            <person name="Schaeffer S.W."/>
            <person name="Schatz M.C."/>
            <person name="Schlenke T."/>
            <person name="Schwartz R."/>
            <person name="Segarra C."/>
            <person name="Singh R.S."/>
            <person name="Sirot L."/>
            <person name="Sirota M."/>
            <person name="Sisneros N.B."/>
            <person name="Smith C.D."/>
            <person name="Smith T.F."/>
            <person name="Spieth J."/>
            <person name="Stage D.E."/>
            <person name="Stark A."/>
            <person name="Stephan W."/>
            <person name="Strausberg R.L."/>
            <person name="Strempel S."/>
            <person name="Sturgill D."/>
            <person name="Sutton G."/>
            <person name="Sutton G.G."/>
            <person name="Tao W."/>
            <person name="Teichmann S."/>
            <person name="Tobari Y.N."/>
            <person name="Tomimura Y."/>
            <person name="Tsolas J.M."/>
            <person name="Valente V.L."/>
            <person name="Venter E."/>
            <person name="Venter J.C."/>
            <person name="Vicario S."/>
            <person name="Vieira F.G."/>
            <person name="Vilella A.J."/>
            <person name="Villasante A."/>
            <person name="Walenz B."/>
            <person name="Wang J."/>
            <person name="Wasserman M."/>
            <person name="Watts T."/>
            <person name="Wilson D."/>
            <person name="Wilson R.K."/>
            <person name="Wing R.A."/>
            <person name="Wolfner M.F."/>
            <person name="Wong A."/>
            <person name="Wong G.K."/>
            <person name="Wu C.I."/>
            <person name="Wu G."/>
            <person name="Yamamoto D."/>
            <person name="Yang H.P."/>
            <person name="Yang S.P."/>
            <person name="Yorke J.A."/>
            <person name="Yoshida K."/>
            <person name="Zdobnov E."/>
            <person name="Zhang P."/>
            <person name="Zhang Y."/>
            <person name="Zimin A.V."/>
            <person name="Baldwin J."/>
            <person name="Abdouelleil A."/>
            <person name="Abdulkadir J."/>
            <person name="Abebe A."/>
            <person name="Abera B."/>
            <person name="Abreu J."/>
            <person name="Acer S.C."/>
            <person name="Aftuck L."/>
            <person name="Alexander A."/>
            <person name="An P."/>
            <person name="Anderson E."/>
            <person name="Anderson S."/>
            <person name="Arachi H."/>
            <person name="Azer M."/>
            <person name="Bachantsang P."/>
            <person name="Barry A."/>
            <person name="Bayul T."/>
            <person name="Berlin A."/>
            <person name="Bessette D."/>
            <person name="Bloom T."/>
            <person name="Blye J."/>
            <person name="Boguslavskiy L."/>
            <person name="Bonnet C."/>
            <person name="Boukhgalter B."/>
            <person name="Bourzgui I."/>
            <person name="Brown A."/>
            <person name="Cahill P."/>
            <person name="Channer S."/>
            <person name="Cheshatsang Y."/>
            <person name="Chuda L."/>
            <person name="Citroen M."/>
            <person name="Collymore A."/>
            <person name="Cooke P."/>
            <person name="Costello M."/>
            <person name="D'Aco K."/>
            <person name="Daza R."/>
            <person name="De Haan G."/>
            <person name="DeGray S."/>
            <person name="DeMaso C."/>
            <person name="Dhargay N."/>
            <person name="Dooley K."/>
            <person name="Dooley E."/>
            <person name="Doricent M."/>
            <person name="Dorje P."/>
            <person name="Dorjee K."/>
            <person name="Dupes A."/>
            <person name="Elong R."/>
            <person name="Falk J."/>
            <person name="Farina A."/>
            <person name="Faro S."/>
            <person name="Ferguson D."/>
            <person name="Fisher S."/>
            <person name="Foley C.D."/>
            <person name="Franke A."/>
            <person name="Friedrich D."/>
            <person name="Gadbois L."/>
            <person name="Gearin G."/>
            <person name="Gearin C.R."/>
            <person name="Giannoukos G."/>
            <person name="Goode T."/>
            <person name="Graham J."/>
            <person name="Grandbois E."/>
            <person name="Grewal S."/>
            <person name="Gyaltsen K."/>
            <person name="Hafez N."/>
            <person name="Hagos B."/>
            <person name="Hall J."/>
            <person name="Henson C."/>
            <person name="Hollinger A."/>
            <person name="Honan T."/>
            <person name="Huard M.D."/>
            <person name="Hughes L."/>
            <person name="Hurhula B."/>
            <person name="Husby M.E."/>
            <person name="Kamat A."/>
            <person name="Kanga B."/>
            <person name="Kashin S."/>
            <person name="Khazanovich D."/>
            <person name="Kisner P."/>
            <person name="Lance K."/>
            <person name="Lara M."/>
            <person name="Lee W."/>
            <person name="Lennon N."/>
            <person name="Letendre F."/>
            <person name="LeVine R."/>
            <person name="Lipovsky A."/>
            <person name="Liu X."/>
            <person name="Liu J."/>
            <person name="Liu S."/>
            <person name="Lokyitsang T."/>
            <person name="Lokyitsang Y."/>
            <person name="Lubonja R."/>
            <person name="Lui A."/>
            <person name="MacDonald P."/>
            <person name="Magnisalis V."/>
            <person name="Maru K."/>
            <person name="Matthews C."/>
            <person name="McCusker W."/>
            <person name="McDonough S."/>
            <person name="Mehta T."/>
            <person name="Meldrim J."/>
            <person name="Meneus L."/>
            <person name="Mihai O."/>
            <person name="Mihalev A."/>
            <person name="Mihova T."/>
            <person name="Mittelman R."/>
            <person name="Mlenga V."/>
            <person name="Montmayeur A."/>
            <person name="Mulrain L."/>
            <person name="Navidi A."/>
            <person name="Naylor J."/>
            <person name="Negash T."/>
            <person name="Nguyen T."/>
            <person name="Nguyen N."/>
            <person name="Nicol R."/>
            <person name="Norbu C."/>
            <person name="Norbu N."/>
            <person name="Novod N."/>
            <person name="O'Neill B."/>
            <person name="Osman S."/>
            <person name="Markiewicz E."/>
            <person name="Oyono O.L."/>
            <person name="Patti C."/>
            <person name="Phunkhang P."/>
            <person name="Pierre F."/>
            <person name="Priest M."/>
            <person name="Raghuraman S."/>
            <person name="Rege F."/>
            <person name="Reyes R."/>
            <person name="Rise C."/>
            <person name="Rogov P."/>
            <person name="Ross K."/>
            <person name="Ryan E."/>
            <person name="Settipalli S."/>
            <person name="Shea T."/>
            <person name="Sherpa N."/>
            <person name="Shi L."/>
            <person name="Shih D."/>
            <person name="Sparrow T."/>
            <person name="Spaulding J."/>
            <person name="Stalker J."/>
            <person name="Stange-Thomann N."/>
            <person name="Stavropoulos S."/>
            <person name="Stone C."/>
            <person name="Strader C."/>
            <person name="Tesfaye S."/>
            <person name="Thomson T."/>
            <person name="Thoulutsang Y."/>
            <person name="Thoulutsang D."/>
            <person name="Topham K."/>
            <person name="Topping I."/>
            <person name="Tsamla T."/>
            <person name="Vassiliev H."/>
            <person name="Vo A."/>
            <person name="Wangchuk T."/>
            <person name="Wangdi T."/>
            <person name="Weiand M."/>
            <person name="Wilkinson J."/>
            <person name="Wilson A."/>
            <person name="Yadav S."/>
            <person name="Young G."/>
            <person name="Yu Q."/>
            <person name="Zembek L."/>
            <person name="Zhong D."/>
            <person name="Zimmer A."/>
            <person name="Zwirko Z."/>
            <person name="Jaffe D.B."/>
            <person name="Alvarez P."/>
            <person name="Brockman W."/>
            <person name="Butler J."/>
            <person name="Chin C."/>
            <person name="Gnerre S."/>
            <person name="Grabherr M."/>
            <person name="Kleber M."/>
            <person name="Mauceli E."/>
            <person name="MacCallum I."/>
        </authorList>
    </citation>
    <scope>NUCLEOTIDE SEQUENCE [LARGE SCALE GENOMIC DNA]</scope>
    <source>
        <strain evidence="4">Tucson 15287-2541.00</strain>
    </source>
</reference>
<dbReference type="InParanoid" id="B4IYA1"/>
<dbReference type="OMA" id="CAVEILI"/>
<dbReference type="InterPro" id="IPR010441">
    <property type="entry name" value="CH_2"/>
</dbReference>